<dbReference type="eggNOG" id="arCOG11061">
    <property type="taxonomic scope" value="Archaea"/>
</dbReference>
<dbReference type="GeneID" id="9165354"/>
<evidence type="ECO:0000256" key="1">
    <source>
        <dbReference type="SAM" id="Phobius"/>
    </source>
</evidence>
<dbReference type="AlphaFoldDB" id="D5U0G6"/>
<evidence type="ECO:0000313" key="2">
    <source>
        <dbReference type="EMBL" id="ADG90616.1"/>
    </source>
</evidence>
<keyword evidence="1" id="KW-1133">Transmembrane helix</keyword>
<protein>
    <submittedName>
        <fullName evidence="2">Uncharacterized protein</fullName>
    </submittedName>
</protein>
<sequence>MERKSMLFFALIILSLMIAQTSISNTLTNLEIYVVGSPIENSFTGYIKIKYAETLTNYTLVSVYIPFEGQVSVLNITSGNGVLVSDYQLENNTISFLAFNTSEITIYFTVENVLEEAGVGSYVTYIDLTRYNNISLNLTVNLVGVYNVEPPINTKYSNGNTLITITQPGYYPITLYLTPETTTPAQPSGLQGEILVLGGIGAALIVLLVLIYVLRRKK</sequence>
<reference evidence="3" key="2">
    <citation type="journal article" date="2010" name="Stand. Genomic Sci.">
        <title>Complete genome sequence of Thermosphaera aggregans type strain (M11TLT).</title>
        <authorList>
            <person name="Spring S."/>
            <person name="Rachel R."/>
            <person name="Lapidus A."/>
            <person name="Davenport K."/>
            <person name="Tice H."/>
            <person name="Copeland A."/>
            <person name="Cheng J.-F."/>
            <person name="Lucas S."/>
            <person name="Chen F."/>
            <person name="Nolan M."/>
            <person name="Bruce D."/>
            <person name="Goodwin L."/>
            <person name="Pitluck S."/>
            <person name="Ivanova N."/>
            <person name="Mavromatis K."/>
            <person name="Ovchinnikova G."/>
            <person name="Pati A."/>
            <person name="Chen A."/>
            <person name="Palaniappan K."/>
            <person name="Land M."/>
            <person name="Hauser L."/>
            <person name="Chang Y.-J."/>
            <person name="Jeffries C.C."/>
            <person name="Brettin T."/>
            <person name="Detter J.C."/>
            <person name="Tapia R."/>
            <person name="Han C."/>
            <person name="Heimerl T."/>
            <person name="Weikl F."/>
            <person name="Brambilla E."/>
            <person name="Goker M."/>
            <person name="Bristow J."/>
            <person name="Eisen J.A."/>
            <person name="Markowitz V."/>
            <person name="Hugenholtz P."/>
            <person name="Kyrpides N.C."/>
            <person name="Klenk H.-P."/>
        </authorList>
    </citation>
    <scope>NUCLEOTIDE SEQUENCE [LARGE SCALE GENOMIC DNA]</scope>
    <source>
        <strain evidence="3">DSM 11486 / M11TL</strain>
    </source>
</reference>
<keyword evidence="3" id="KW-1185">Reference proteome</keyword>
<organism evidence="2 3">
    <name type="scientific">Thermosphaera aggregans (strain DSM 11486 / M11TL)</name>
    <dbReference type="NCBI Taxonomy" id="633148"/>
    <lineage>
        <taxon>Archaea</taxon>
        <taxon>Thermoproteota</taxon>
        <taxon>Thermoprotei</taxon>
        <taxon>Desulfurococcales</taxon>
        <taxon>Desulfurococcaceae</taxon>
        <taxon>Thermosphaera</taxon>
    </lineage>
</organism>
<name>D5U0G6_THEAM</name>
<proteinExistence type="predicted"/>
<keyword evidence="1" id="KW-0812">Transmembrane</keyword>
<reference evidence="2 3" key="1">
    <citation type="journal article" date="2010" name="Stand. Genomic Sci.">
        <title>Complete genome sequence of Thermosphaera aggregans type strain (M11TL).</title>
        <authorList>
            <person name="Spring S."/>
            <person name="Rachel R."/>
            <person name="Lapidus A."/>
            <person name="Davenport K."/>
            <person name="Tice H."/>
            <person name="Copeland A."/>
            <person name="Cheng J.F."/>
            <person name="Lucas S."/>
            <person name="Chen F."/>
            <person name="Nolan M."/>
            <person name="Bruce D."/>
            <person name="Goodwin L."/>
            <person name="Pitluck S."/>
            <person name="Ivanova N."/>
            <person name="Mavromatis K."/>
            <person name="Ovchinnikova G."/>
            <person name="Pati A."/>
            <person name="Chen A."/>
            <person name="Palaniappan K."/>
            <person name="Land M."/>
            <person name="Hauser L."/>
            <person name="Chang Y.J."/>
            <person name="Jeffries C.C."/>
            <person name="Brettin T."/>
            <person name="Detter J.C."/>
            <person name="Tapia R."/>
            <person name="Han C."/>
            <person name="Heimerl T."/>
            <person name="Weikl F."/>
            <person name="Brambilla E."/>
            <person name="Goker M."/>
            <person name="Bristow J."/>
            <person name="Eisen J.A."/>
            <person name="Markowitz V."/>
            <person name="Hugenholtz P."/>
            <person name="Kyrpides N.C."/>
            <person name="Klenk H.P."/>
        </authorList>
    </citation>
    <scope>NUCLEOTIDE SEQUENCE [LARGE SCALE GENOMIC DNA]</scope>
    <source>
        <strain evidence="3">DSM 11486 / M11TL</strain>
    </source>
</reference>
<feature type="transmembrane region" description="Helical" evidence="1">
    <location>
        <begin position="194"/>
        <end position="214"/>
    </location>
</feature>
<dbReference type="EMBL" id="CP001939">
    <property type="protein sequence ID" value="ADG90616.1"/>
    <property type="molecule type" value="Genomic_DNA"/>
</dbReference>
<dbReference type="Proteomes" id="UP000002376">
    <property type="component" value="Chromosome"/>
</dbReference>
<accession>D5U0G6</accession>
<dbReference type="OrthoDB" id="377487at2157"/>
<dbReference type="STRING" id="633148.Tagg_0341"/>
<evidence type="ECO:0000313" key="3">
    <source>
        <dbReference type="Proteomes" id="UP000002376"/>
    </source>
</evidence>
<dbReference type="KEGG" id="tag:Tagg_0341"/>
<dbReference type="RefSeq" id="WP_013129209.1">
    <property type="nucleotide sequence ID" value="NC_014160.1"/>
</dbReference>
<keyword evidence="1" id="KW-0472">Membrane</keyword>
<gene>
    <name evidence="2" type="ordered locus">Tagg_0341</name>
</gene>
<reference key="3">
    <citation type="submission" date="2010-02" db="EMBL/GenBank/DDBJ databases">
        <title>Complete genome sequence of Thermosphaera aggregans type strain (M11TL).</title>
        <authorList>
            <consortium name="US DOE Joint Genome Institute (JGI-PGF)"/>
            <person name="Spring S."/>
            <person name="Lapidus A."/>
            <person name="Munk C."/>
            <person name="Schroeder M."/>
            <person name="Glavina Del Rio T."/>
            <person name="Tice H."/>
            <person name="Copeland A."/>
            <person name="Cheng J.-F."/>
            <person name="Lucas S."/>
            <person name="Chen F."/>
            <person name="Nolan M."/>
            <person name="Bruce D."/>
            <person name="Goodwin L."/>
            <person name="Pitluck S."/>
            <person name="Ivanova N."/>
            <person name="Mavromatis K."/>
            <person name="Ovchinnikova G."/>
            <person name="Pati A."/>
            <person name="Chen A."/>
            <person name="Palaniappan K."/>
            <person name="Land M."/>
            <person name="Hauser L."/>
            <person name="Chang Y.-J."/>
            <person name="Jeffries C.C."/>
            <person name="Brettin T."/>
            <person name="Detter J.C."/>
            <person name="Tapia R."/>
            <person name="Han C."/>
            <person name="Chain P."/>
            <person name="Heimerl T."/>
            <person name="Weik F."/>
            <person name="Goker M."/>
            <person name="Rachel R."/>
            <person name="Bristow J."/>
            <person name="Eisen J.A."/>
            <person name="Markowitz V."/>
            <person name="Hugenholtz P."/>
            <person name="Kyrpides N.C."/>
            <person name="Klenk H.-P."/>
        </authorList>
    </citation>
    <scope>NUCLEOTIDE SEQUENCE</scope>
    <source>
        <strain>DSM 11486</strain>
    </source>
</reference>
<dbReference type="HOGENOM" id="CLU_1264613_0_0_2"/>